<organism evidence="2 3">
    <name type="scientific">Koribacter versatilis (strain Ellin345)</name>
    <dbReference type="NCBI Taxonomy" id="204669"/>
    <lineage>
        <taxon>Bacteria</taxon>
        <taxon>Pseudomonadati</taxon>
        <taxon>Acidobacteriota</taxon>
        <taxon>Terriglobia</taxon>
        <taxon>Terriglobales</taxon>
        <taxon>Candidatus Korobacteraceae</taxon>
        <taxon>Candidatus Korobacter</taxon>
    </lineage>
</organism>
<dbReference type="KEGG" id="aba:Acid345_1666"/>
<keyword evidence="3" id="KW-1185">Reference proteome</keyword>
<sequence length="430" mass="48005">MASTLAQSLQSVLDELSVGITANGYRSLNLRVLLENPNKFVTGSLTFSENSFRVSDPEIHKYNDATLISVVSDVEMWRDFLVRMLTDNFSLFGTEIPLSLAFSQSQPDTDLNSDISSPRFAYHFDLNNRYYHQTRGTLMAIGRPPYASIEDASARFVHQLKSRTGGILHEGRLVVSLPTKPLIASAEWIPGELRIRFHEGLQPRYQLDILFWTGASVIESQSHSSLGRDFTSAVPKRTTRITAYLIRDDGNVAHSFELRSPYTFVGEKTATLSLEQLVRADIAAGESEIREMKAFFNPDGNTEMKTRVLHTTIAFANTQGGTIYIGVEDNGEFSGTPKLRGVSSKRVPSECAKDISKKLRKLIIENTRPVVEVQANEICLSGDWVIALSVGKSTEVVSTHRNVVVIRAGASNRLPDPKWFEQRKADNSWF</sequence>
<dbReference type="AlphaFoldDB" id="Q1IR33"/>
<feature type="domain" description="Schlafen AlbA-2" evidence="1">
    <location>
        <begin position="286"/>
        <end position="413"/>
    </location>
</feature>
<dbReference type="InterPro" id="IPR038461">
    <property type="entry name" value="Schlafen_AlbA_2_dom_sf"/>
</dbReference>
<dbReference type="Pfam" id="PF04326">
    <property type="entry name" value="SLFN_AlbA_2"/>
    <property type="match status" value="1"/>
</dbReference>
<reference evidence="2 3" key="1">
    <citation type="journal article" date="2009" name="Appl. Environ. Microbiol.">
        <title>Three genomes from the phylum Acidobacteria provide insight into the lifestyles of these microorganisms in soils.</title>
        <authorList>
            <person name="Ward N.L."/>
            <person name="Challacombe J.F."/>
            <person name="Janssen P.H."/>
            <person name="Henrissat B."/>
            <person name="Coutinho P.M."/>
            <person name="Wu M."/>
            <person name="Xie G."/>
            <person name="Haft D.H."/>
            <person name="Sait M."/>
            <person name="Badger J."/>
            <person name="Barabote R.D."/>
            <person name="Bradley B."/>
            <person name="Brettin T.S."/>
            <person name="Brinkac L.M."/>
            <person name="Bruce D."/>
            <person name="Creasy T."/>
            <person name="Daugherty S.C."/>
            <person name="Davidsen T.M."/>
            <person name="DeBoy R.T."/>
            <person name="Detter J.C."/>
            <person name="Dodson R.J."/>
            <person name="Durkin A.S."/>
            <person name="Ganapathy A."/>
            <person name="Gwinn-Giglio M."/>
            <person name="Han C.S."/>
            <person name="Khouri H."/>
            <person name="Kiss H."/>
            <person name="Kothari S.P."/>
            <person name="Madupu R."/>
            <person name="Nelson K.E."/>
            <person name="Nelson W.C."/>
            <person name="Paulsen I."/>
            <person name="Penn K."/>
            <person name="Ren Q."/>
            <person name="Rosovitz M.J."/>
            <person name="Selengut J.D."/>
            <person name="Shrivastava S."/>
            <person name="Sullivan S.A."/>
            <person name="Tapia R."/>
            <person name="Thompson L.S."/>
            <person name="Watkins K.L."/>
            <person name="Yang Q."/>
            <person name="Yu C."/>
            <person name="Zafar N."/>
            <person name="Zhou L."/>
            <person name="Kuske C.R."/>
        </authorList>
    </citation>
    <scope>NUCLEOTIDE SEQUENCE [LARGE SCALE GENOMIC DNA]</scope>
    <source>
        <strain evidence="2 3">Ellin345</strain>
    </source>
</reference>
<protein>
    <submittedName>
        <fullName evidence="2">Transcriptional regulator</fullName>
    </submittedName>
</protein>
<evidence type="ECO:0000313" key="2">
    <source>
        <dbReference type="EMBL" id="ABF40667.1"/>
    </source>
</evidence>
<dbReference type="OrthoDB" id="9810282at2"/>
<dbReference type="STRING" id="204669.Acid345_1666"/>
<gene>
    <name evidence="2" type="ordered locus">Acid345_1666</name>
</gene>
<dbReference type="RefSeq" id="WP_011522469.1">
    <property type="nucleotide sequence ID" value="NC_008009.1"/>
</dbReference>
<proteinExistence type="predicted"/>
<dbReference type="Proteomes" id="UP000002432">
    <property type="component" value="Chromosome"/>
</dbReference>
<dbReference type="EnsemblBacteria" id="ABF40667">
    <property type="protein sequence ID" value="ABF40667"/>
    <property type="gene ID" value="Acid345_1666"/>
</dbReference>
<dbReference type="Gene3D" id="3.30.950.30">
    <property type="entry name" value="Schlafen, AAA domain"/>
    <property type="match status" value="1"/>
</dbReference>
<evidence type="ECO:0000313" key="3">
    <source>
        <dbReference type="Proteomes" id="UP000002432"/>
    </source>
</evidence>
<dbReference type="InterPro" id="IPR007421">
    <property type="entry name" value="Schlafen_AlbA_2_dom"/>
</dbReference>
<dbReference type="EMBL" id="CP000360">
    <property type="protein sequence ID" value="ABF40667.1"/>
    <property type="molecule type" value="Genomic_DNA"/>
</dbReference>
<name>Q1IR33_KORVE</name>
<dbReference type="eggNOG" id="COG2865">
    <property type="taxonomic scope" value="Bacteria"/>
</dbReference>
<dbReference type="HOGENOM" id="CLU_609489_0_0_0"/>
<evidence type="ECO:0000259" key="1">
    <source>
        <dbReference type="Pfam" id="PF04326"/>
    </source>
</evidence>
<accession>Q1IR33</accession>